<keyword evidence="3" id="KW-1185">Reference proteome</keyword>
<name>A0A128EU31_9GAMM</name>
<evidence type="ECO:0000313" key="2">
    <source>
        <dbReference type="EMBL" id="CZF77466.1"/>
    </source>
</evidence>
<dbReference type="RefSeq" id="WP_062704830.1">
    <property type="nucleotide sequence ID" value="NZ_CAWRCI010000001.1"/>
</dbReference>
<feature type="transmembrane region" description="Helical" evidence="1">
    <location>
        <begin position="105"/>
        <end position="123"/>
    </location>
</feature>
<dbReference type="AlphaFoldDB" id="A0A128EU31"/>
<keyword evidence="1" id="KW-0812">Transmembrane</keyword>
<evidence type="ECO:0000256" key="1">
    <source>
        <dbReference type="SAM" id="Phobius"/>
    </source>
</evidence>
<dbReference type="EMBL" id="FIZY01000001">
    <property type="protein sequence ID" value="CZF77466.1"/>
    <property type="molecule type" value="Genomic_DNA"/>
</dbReference>
<dbReference type="Proteomes" id="UP000073601">
    <property type="component" value="Unassembled WGS sequence"/>
</dbReference>
<protein>
    <recommendedName>
        <fullName evidence="4">VanZ like family protein</fullName>
    </recommendedName>
</protein>
<proteinExistence type="predicted"/>
<organism evidence="2 3">
    <name type="scientific">Grimontia marina</name>
    <dbReference type="NCBI Taxonomy" id="646534"/>
    <lineage>
        <taxon>Bacteria</taxon>
        <taxon>Pseudomonadati</taxon>
        <taxon>Pseudomonadota</taxon>
        <taxon>Gammaproteobacteria</taxon>
        <taxon>Vibrionales</taxon>
        <taxon>Vibrionaceae</taxon>
        <taxon>Grimontia</taxon>
    </lineage>
</organism>
<feature type="transmembrane region" description="Helical" evidence="1">
    <location>
        <begin position="40"/>
        <end position="60"/>
    </location>
</feature>
<dbReference type="OrthoDB" id="5917615at2"/>
<evidence type="ECO:0000313" key="3">
    <source>
        <dbReference type="Proteomes" id="UP000073601"/>
    </source>
</evidence>
<gene>
    <name evidence="2" type="ORF">GMA8713_00184</name>
</gene>
<feature type="transmembrane region" description="Helical" evidence="1">
    <location>
        <begin position="67"/>
        <end position="85"/>
    </location>
</feature>
<feature type="transmembrane region" description="Helical" evidence="1">
    <location>
        <begin position="7"/>
        <end position="25"/>
    </location>
</feature>
<keyword evidence="1" id="KW-1133">Transmembrane helix</keyword>
<reference evidence="3" key="1">
    <citation type="submission" date="2016-02" db="EMBL/GenBank/DDBJ databases">
        <authorList>
            <person name="Rodrigo-Torres Lidia"/>
            <person name="Arahal R.David."/>
        </authorList>
    </citation>
    <scope>NUCLEOTIDE SEQUENCE [LARGE SCALE GENOMIC DNA]</scope>
    <source>
        <strain evidence="3">CECT 8713</strain>
    </source>
</reference>
<keyword evidence="1" id="KW-0472">Membrane</keyword>
<accession>A0A128EU31</accession>
<evidence type="ECO:0008006" key="4">
    <source>
        <dbReference type="Google" id="ProtNLM"/>
    </source>
</evidence>
<sequence length="131" mass="14387">MHSVQKVPFFILVVMLSFLGGASILKSTGIFSIHIRDTELMFGGAIYLHMVGSFTLGVLCRLASSKGIILGLPVTTLFVLFLVVLDESLQAQIPSRQFSWLDMTVNVFGLLLGTYFCSVIATFRSKTKAIH</sequence>